<dbReference type="InterPro" id="IPR016047">
    <property type="entry name" value="M23ase_b-sheet_dom"/>
</dbReference>
<dbReference type="PANTHER" id="PTHR21666">
    <property type="entry name" value="PEPTIDASE-RELATED"/>
    <property type="match status" value="1"/>
</dbReference>
<evidence type="ECO:0000259" key="2">
    <source>
        <dbReference type="Pfam" id="PF01551"/>
    </source>
</evidence>
<organism evidence="3 4">
    <name type="scientific">Glacieibacterium arshaanense</name>
    <dbReference type="NCBI Taxonomy" id="2511025"/>
    <lineage>
        <taxon>Bacteria</taxon>
        <taxon>Pseudomonadati</taxon>
        <taxon>Pseudomonadota</taxon>
        <taxon>Alphaproteobacteria</taxon>
        <taxon>Sphingomonadales</taxon>
        <taxon>Sphingosinicellaceae</taxon>
        <taxon>Glacieibacterium</taxon>
    </lineage>
</organism>
<dbReference type="Pfam" id="PF01551">
    <property type="entry name" value="Peptidase_M23"/>
    <property type="match status" value="1"/>
</dbReference>
<dbReference type="InterPro" id="IPR011055">
    <property type="entry name" value="Dup_hybrid_motif"/>
</dbReference>
<keyword evidence="4" id="KW-1185">Reference proteome</keyword>
<feature type="signal peptide" evidence="1">
    <location>
        <begin position="1"/>
        <end position="22"/>
    </location>
</feature>
<evidence type="ECO:0000313" key="4">
    <source>
        <dbReference type="Proteomes" id="UP000297737"/>
    </source>
</evidence>
<name>A0A4Y9EM74_9SPHN</name>
<dbReference type="SUPFAM" id="SSF51261">
    <property type="entry name" value="Duplicated hybrid motif"/>
    <property type="match status" value="1"/>
</dbReference>
<dbReference type="CDD" id="cd12797">
    <property type="entry name" value="M23_peptidase"/>
    <property type="match status" value="1"/>
</dbReference>
<evidence type="ECO:0000313" key="3">
    <source>
        <dbReference type="EMBL" id="TFU02901.1"/>
    </source>
</evidence>
<keyword evidence="1" id="KW-0732">Signal</keyword>
<reference evidence="3 4" key="1">
    <citation type="submission" date="2019-02" db="EMBL/GenBank/DDBJ databases">
        <title>Polymorphobacter sp. isolated from the lake at the Tibet of China.</title>
        <authorList>
            <person name="Li A."/>
        </authorList>
    </citation>
    <scope>NUCLEOTIDE SEQUENCE [LARGE SCALE GENOMIC DNA]</scope>
    <source>
        <strain evidence="3 4">DJ1R-1</strain>
    </source>
</reference>
<comment type="caution">
    <text evidence="3">The sequence shown here is derived from an EMBL/GenBank/DDBJ whole genome shotgun (WGS) entry which is preliminary data.</text>
</comment>
<proteinExistence type="predicted"/>
<feature type="domain" description="M23ase beta-sheet core" evidence="2">
    <location>
        <begin position="240"/>
        <end position="341"/>
    </location>
</feature>
<dbReference type="Gene3D" id="2.70.70.10">
    <property type="entry name" value="Glucose Permease (Domain IIA)"/>
    <property type="match status" value="1"/>
</dbReference>
<feature type="chain" id="PRO_5021461966" evidence="1">
    <location>
        <begin position="23"/>
        <end position="399"/>
    </location>
</feature>
<dbReference type="InterPro" id="IPR050570">
    <property type="entry name" value="Cell_wall_metabolism_enzyme"/>
</dbReference>
<dbReference type="RefSeq" id="WP_135245495.1">
    <property type="nucleotide sequence ID" value="NZ_SIHO01000002.1"/>
</dbReference>
<sequence>MVISWIATAAALLLAATATPLAAQSLKTGEVLSSLALRPISMPNPVAGSDDRTHLAYELVASNASKLFLTLDRVELVDPAGAVVSSLSGPALAAMATLYSGEGTTIAPGGTAIIFLDAAFAGALPASVTAHVTLTRQIAGADGKPAPFPNTEPVPATISFSGATAVPGKPAVVIAPPLRGANWVAVNGCCDAKTSHRGAVMAVNGTLRVPERFAIDWVQLDSQHRLYTGKIDQLTSYAYFGTPVHAVADGTVVNIYTSAVEQVPGADAKGITTENIGGNMLVIDIGGGNYAFFAHLQPGSLRVKLGDKVKTGDVIALLGNTGNTDAPHLHFHVMDGPSPLDANGLPYVFTRFTGQGVMDDASGEAVFSQGAAAVIDARALAGPQVNRLPLNNQLVDFGE</sequence>
<dbReference type="Proteomes" id="UP000297737">
    <property type="component" value="Unassembled WGS sequence"/>
</dbReference>
<dbReference type="PANTHER" id="PTHR21666:SF270">
    <property type="entry name" value="MUREIN HYDROLASE ACTIVATOR ENVC"/>
    <property type="match status" value="1"/>
</dbReference>
<gene>
    <name evidence="3" type="ORF">EUV02_06740</name>
</gene>
<dbReference type="EMBL" id="SIHO01000002">
    <property type="protein sequence ID" value="TFU02901.1"/>
    <property type="molecule type" value="Genomic_DNA"/>
</dbReference>
<dbReference type="GO" id="GO:0004222">
    <property type="term" value="F:metalloendopeptidase activity"/>
    <property type="evidence" value="ECO:0007669"/>
    <property type="project" value="TreeGrafter"/>
</dbReference>
<evidence type="ECO:0000256" key="1">
    <source>
        <dbReference type="SAM" id="SignalP"/>
    </source>
</evidence>
<protein>
    <submittedName>
        <fullName evidence="3">M23 family metallopeptidase</fullName>
    </submittedName>
</protein>
<dbReference type="AlphaFoldDB" id="A0A4Y9EM74"/>
<accession>A0A4Y9EM74</accession>
<dbReference type="OrthoDB" id="5489603at2"/>